<evidence type="ECO:0000313" key="2">
    <source>
        <dbReference type="EMBL" id="MDM8158059.1"/>
    </source>
</evidence>
<feature type="signal peptide" evidence="1">
    <location>
        <begin position="1"/>
        <end position="25"/>
    </location>
</feature>
<evidence type="ECO:0000256" key="1">
    <source>
        <dbReference type="SAM" id="SignalP"/>
    </source>
</evidence>
<reference evidence="2 3" key="2">
    <citation type="submission" date="2023-06" db="EMBL/GenBank/DDBJ databases">
        <title>Identification and characterization of horizontal gene transfer across gut microbiota members of farm animals based on homology search.</title>
        <authorList>
            <person name="Schwarzerova J."/>
            <person name="Nykrynova M."/>
            <person name="Jureckova K."/>
            <person name="Cejkova D."/>
            <person name="Rychlik I."/>
        </authorList>
    </citation>
    <scope>NUCLEOTIDE SEQUENCE [LARGE SCALE GENOMIC DNA]</scope>
    <source>
        <strain evidence="2 3">ET39</strain>
    </source>
</reference>
<gene>
    <name evidence="2" type="ORF">QUV96_10505</name>
</gene>
<accession>A0ABT7UEK6</accession>
<dbReference type="RefSeq" id="WP_289608486.1">
    <property type="nucleotide sequence ID" value="NZ_JAUDCG010000066.1"/>
</dbReference>
<organism evidence="2 3">
    <name type="scientific">Amedibacillus dolichus</name>
    <dbReference type="NCBI Taxonomy" id="31971"/>
    <lineage>
        <taxon>Bacteria</taxon>
        <taxon>Bacillati</taxon>
        <taxon>Bacillota</taxon>
        <taxon>Erysipelotrichia</taxon>
        <taxon>Erysipelotrichales</taxon>
        <taxon>Erysipelotrichaceae</taxon>
        <taxon>Amedibacillus</taxon>
    </lineage>
</organism>
<reference evidence="3" key="1">
    <citation type="submission" date="2023-06" db="EMBL/GenBank/DDBJ databases">
        <title>Identification and characterization of horizontal gene transfer across gut microbiota members of farm animals based on homology search.</title>
        <authorList>
            <person name="Zeman M."/>
            <person name="Kubasova T."/>
            <person name="Jahodarova E."/>
            <person name="Nykrynova M."/>
            <person name="Rychlik I."/>
        </authorList>
    </citation>
    <scope>NUCLEOTIDE SEQUENCE [LARGE SCALE GENOMIC DNA]</scope>
    <source>
        <strain evidence="3">ET39</strain>
    </source>
</reference>
<feature type="non-terminal residue" evidence="2">
    <location>
        <position position="873"/>
    </location>
</feature>
<protein>
    <recommendedName>
        <fullName evidence="4">Carbohydrate-binding domain-containing protein</fullName>
    </recommendedName>
</protein>
<keyword evidence="1" id="KW-0732">Signal</keyword>
<name>A0ABT7UEK6_9FIRM</name>
<evidence type="ECO:0000313" key="3">
    <source>
        <dbReference type="Proteomes" id="UP001529340"/>
    </source>
</evidence>
<dbReference type="InterPro" id="IPR012332">
    <property type="entry name" value="Autotransporter_pectin_lyase_C"/>
</dbReference>
<dbReference type="Gene3D" id="2.160.20.20">
    <property type="match status" value="1"/>
</dbReference>
<comment type="caution">
    <text evidence="2">The sequence shown here is derived from an EMBL/GenBank/DDBJ whole genome shotgun (WGS) entry which is preliminary data.</text>
</comment>
<evidence type="ECO:0008006" key="4">
    <source>
        <dbReference type="Google" id="ProtNLM"/>
    </source>
</evidence>
<reference evidence="2 3" key="3">
    <citation type="submission" date="2023-06" db="EMBL/GenBank/DDBJ databases">
        <authorList>
            <person name="Zeman M."/>
            <person name="Kubasova T."/>
            <person name="Jahodarova E."/>
            <person name="Nykrynova M."/>
            <person name="Rychlik I."/>
        </authorList>
    </citation>
    <scope>NUCLEOTIDE SEQUENCE [LARGE SCALE GENOMIC DNA]</scope>
    <source>
        <strain evidence="2 3">ET39</strain>
    </source>
</reference>
<dbReference type="EMBL" id="JAUDCG010000066">
    <property type="protein sequence ID" value="MDM8158059.1"/>
    <property type="molecule type" value="Genomic_DNA"/>
</dbReference>
<feature type="chain" id="PRO_5045172701" description="Carbohydrate-binding domain-containing protein" evidence="1">
    <location>
        <begin position="26"/>
        <end position="873"/>
    </location>
</feature>
<proteinExistence type="predicted"/>
<dbReference type="Proteomes" id="UP001529340">
    <property type="component" value="Unassembled WGS sequence"/>
</dbReference>
<sequence length="873" mass="90986">MKKQLVSILVSLLMIVSLPFGTVSAADGENSIRVENTTLTGSSDSPAYAVTDGEEVTTEGAGESNYNIKWDGSTLTLKDATIIDASSYGVYYTGEIPLTIHLQGNNYVSVWNNPGLAISADLTINGTGFLFSTSRSYNSGMGAGIEANGLTIESGTVIAVGSSNTSVTDDAVRVSSVTVGDEIEQVAAGSSAETASDVDLSGQEDIRSAISGQSYVYFGPQTTTLPDTPSSITVGGQVLLGSSTNPTTQPFGSGTVTWDGSTLMLNDATIHVSEAYVYGINMKDNDATIQLEGTNQVTSENYDGICSEAGLTFRGEGSLEIIARIPIYAREDLNIESGRITAETTYPSNQGTAYINAGRNFTMSGGELTLEGNDNGIGIVVGNTLSVSDGKLHISRVTEGINSDTGSWNDAILISGGEVLIDAVGYAFEIQSDYTEVTISGGVVTLQTVYGLFYRSGSDLIVEPASGRSIVCAYGDSPTAIDGTRRVDEEDIRWNVSDLGLDESRYFHTEAMVEESIVVGGVELHGSTIRPAYAKTDADGNVTLADASEDDHNIKWDGETLTLSNSTIQTKATGSLYNDVAAVYFQSAIHDLTVELIGENTILGMDHAGQNVPSYNYGIYSEQSDIRMDGEGSLTIEVGDTSGGSAFSNTRVISAGIYANQGSVEVVGGTITIETGDAKASSVSSAESYGIYADSGDVVLSGGTVTTTSGSAVAESGDAYSNGIHTRGEGTVTISGGEVTANAGTDGNPAVSTADLTIAPQAGQQITAEAGSEETSASAVNGSPFSVQTSITDLVSDASYFHADTHVHVGTLVQGKAATCEETGMKSYYTCDECGKHFEDEACTREIVDLESWIVIPAKGHTWSADYLSANAD</sequence>
<keyword evidence="3" id="KW-1185">Reference proteome</keyword>